<keyword evidence="3" id="KW-1185">Reference proteome</keyword>
<feature type="compositionally biased region" description="Basic residues" evidence="1">
    <location>
        <begin position="508"/>
        <end position="525"/>
    </location>
</feature>
<dbReference type="RefSeq" id="WP_008425172.1">
    <property type="nucleotide sequence ID" value="NZ_AOIA01000129.1"/>
</dbReference>
<organism evidence="2 3">
    <name type="scientific">Natronococcus jeotgali DSM 18795</name>
    <dbReference type="NCBI Taxonomy" id="1227498"/>
    <lineage>
        <taxon>Archaea</taxon>
        <taxon>Methanobacteriati</taxon>
        <taxon>Methanobacteriota</taxon>
        <taxon>Stenosarchaea group</taxon>
        <taxon>Halobacteria</taxon>
        <taxon>Halobacteriales</taxon>
        <taxon>Natrialbaceae</taxon>
        <taxon>Natronococcus</taxon>
    </lineage>
</organism>
<name>L9X3H7_9EURY</name>
<feature type="compositionally biased region" description="Basic and acidic residues" evidence="1">
    <location>
        <begin position="41"/>
        <end position="64"/>
    </location>
</feature>
<dbReference type="InterPro" id="IPR006311">
    <property type="entry name" value="TAT_signal"/>
</dbReference>
<feature type="region of interest" description="Disordered" evidence="1">
    <location>
        <begin position="330"/>
        <end position="356"/>
    </location>
</feature>
<dbReference type="PROSITE" id="PS51318">
    <property type="entry name" value="TAT"/>
    <property type="match status" value="1"/>
</dbReference>
<evidence type="ECO:0000256" key="1">
    <source>
        <dbReference type="SAM" id="MobiDB-lite"/>
    </source>
</evidence>
<accession>L9X3H7</accession>
<dbReference type="OrthoDB" id="202842at2157"/>
<reference evidence="2 3" key="1">
    <citation type="journal article" date="2014" name="PLoS Genet.">
        <title>Phylogenetically driven sequencing of extremely halophilic archaea reveals strategies for static and dynamic osmo-response.</title>
        <authorList>
            <person name="Becker E.A."/>
            <person name="Seitzer P.M."/>
            <person name="Tritt A."/>
            <person name="Larsen D."/>
            <person name="Krusor M."/>
            <person name="Yao A.I."/>
            <person name="Wu D."/>
            <person name="Madern D."/>
            <person name="Eisen J.A."/>
            <person name="Darling A.E."/>
            <person name="Facciotti M.T."/>
        </authorList>
    </citation>
    <scope>NUCLEOTIDE SEQUENCE [LARGE SCALE GENOMIC DNA]</scope>
    <source>
        <strain evidence="2 3">DSM 18795</strain>
    </source>
</reference>
<dbReference type="PATRIC" id="fig|1227498.3.peg.3115"/>
<protein>
    <submittedName>
        <fullName evidence="2">Uncharacterized protein</fullName>
    </submittedName>
</protein>
<feature type="region of interest" description="Disordered" evidence="1">
    <location>
        <begin position="32"/>
        <end position="65"/>
    </location>
</feature>
<dbReference type="Proteomes" id="UP000011531">
    <property type="component" value="Unassembled WGS sequence"/>
</dbReference>
<comment type="caution">
    <text evidence="2">The sequence shown here is derived from an EMBL/GenBank/DDBJ whole genome shotgun (WGS) entry which is preliminary data.</text>
</comment>
<proteinExistence type="predicted"/>
<sequence>MAEKDTNRGTMKRRGYLSGLAASGAGIGALSVATSRSRAGSKNDEKEKGGHGKDDDETKDSHELDGDDLFLVFGADASEKDLGGWVDDHYDEITGEQDSFGSVIQYQDVDQLNVTQQGNAISIAIDGGEATAIQEAEQDNVNTQAGSATSLNVEEKTRDETFDGPKRAYIVFAEETGCRTFSGWVAREDTYENDQSATATIEQEQTVDQFNYSSQSASVAVAEDGSCAQAYQRSWQSNENYQHAAAAAANIGEADDQDAEASVEQAQEVSQLNVSEQGVAIAIAVGECSNAEAYQVSAQLNLNEQVAEATAINFDVESVDDILERAEMSGELPKDAVKRSDDGGKQSNGQDASAEISQVQRVGQENISLQNAAIALGVEESYATARQVSYQGNFNAQVATAEGLNVEGGHCSAHSVLTGSDARGDDSWALAYENGDTDEQTAAAQIEQLQFVEQLNVNEQYTAIAFAADCGKATAEQLSYQANQNVQLAEARAVNEADGEESEDEKKGKKHGKDGKKKGKKHGDGKKKGGKDGKKKKGKKKGKKRKKKKN</sequence>
<feature type="compositionally biased region" description="Polar residues" evidence="1">
    <location>
        <begin position="345"/>
        <end position="356"/>
    </location>
</feature>
<feature type="compositionally biased region" description="Basic residues" evidence="1">
    <location>
        <begin position="533"/>
        <end position="550"/>
    </location>
</feature>
<evidence type="ECO:0000313" key="3">
    <source>
        <dbReference type="Proteomes" id="UP000011531"/>
    </source>
</evidence>
<feature type="region of interest" description="Disordered" evidence="1">
    <location>
        <begin position="491"/>
        <end position="550"/>
    </location>
</feature>
<evidence type="ECO:0000313" key="2">
    <source>
        <dbReference type="EMBL" id="ELY55133.1"/>
    </source>
</evidence>
<dbReference type="AlphaFoldDB" id="L9X3H7"/>
<dbReference type="EMBL" id="AOIA01000129">
    <property type="protein sequence ID" value="ELY55133.1"/>
    <property type="molecule type" value="Genomic_DNA"/>
</dbReference>
<feature type="compositionally biased region" description="Basic and acidic residues" evidence="1">
    <location>
        <begin position="330"/>
        <end position="344"/>
    </location>
</feature>
<gene>
    <name evidence="2" type="ORF">C492_15806</name>
</gene>